<accession>A0ABQ8ZQJ6</accession>
<comment type="caution">
    <text evidence="11">The sequence shown here is derived from an EMBL/GenBank/DDBJ whole genome shotgun (WGS) entry which is preliminary data.</text>
</comment>
<proteinExistence type="inferred from homology"/>
<evidence type="ECO:0000313" key="11">
    <source>
        <dbReference type="EMBL" id="KAJ6304127.1"/>
    </source>
</evidence>
<dbReference type="PANTHER" id="PTHR47943:SF8">
    <property type="entry name" value="CYTOCHROME P450"/>
    <property type="match status" value="1"/>
</dbReference>
<keyword evidence="5" id="KW-0479">Metal-binding</keyword>
<name>A0ABQ8ZQJ6_9ROSI</name>
<evidence type="ECO:0000256" key="3">
    <source>
        <dbReference type="ARBA" id="ARBA00010617"/>
    </source>
</evidence>
<comment type="similarity">
    <text evidence="3">Belongs to the cytochrome P450 family.</text>
</comment>
<evidence type="ECO:0000256" key="2">
    <source>
        <dbReference type="ARBA" id="ARBA00004370"/>
    </source>
</evidence>
<evidence type="ECO:0000313" key="12">
    <source>
        <dbReference type="Proteomes" id="UP001141253"/>
    </source>
</evidence>
<feature type="region of interest" description="Disordered" evidence="10">
    <location>
        <begin position="1"/>
        <end position="24"/>
    </location>
</feature>
<evidence type="ECO:0000256" key="5">
    <source>
        <dbReference type="ARBA" id="ARBA00022723"/>
    </source>
</evidence>
<gene>
    <name evidence="11" type="ORF">OIU77_017914</name>
</gene>
<dbReference type="EMBL" id="JAPFFI010000027">
    <property type="protein sequence ID" value="KAJ6304127.1"/>
    <property type="molecule type" value="Genomic_DNA"/>
</dbReference>
<keyword evidence="12" id="KW-1185">Reference proteome</keyword>
<sequence length="211" mass="23979">MASLHHFSQSNSKQESNQTSPSTEPIGLFQSLDTSISLPQYLTKLLIHIFLGSVPCVVASTPETAKLFLRTHENSFRDRPKCSDNDDEADGARNLVHEVAELTGKFNLSDFIWFCKNLDLQGFGKKLKEVHERIIKEHGEVRKIKKETGEGDPVKNLLYILLDISEDGSSEMKLTRDNIMAFILVKSISHKFYSILVPSSYKVKFYERNQS</sequence>
<keyword evidence="8" id="KW-0503">Monooxygenase</keyword>
<evidence type="ECO:0000256" key="7">
    <source>
        <dbReference type="ARBA" id="ARBA00023004"/>
    </source>
</evidence>
<comment type="cofactor">
    <cofactor evidence="1">
        <name>heme</name>
        <dbReference type="ChEBI" id="CHEBI:30413"/>
    </cofactor>
</comment>
<dbReference type="Proteomes" id="UP001141253">
    <property type="component" value="Chromosome 16"/>
</dbReference>
<evidence type="ECO:0000256" key="8">
    <source>
        <dbReference type="ARBA" id="ARBA00023033"/>
    </source>
</evidence>
<comment type="subcellular location">
    <subcellularLocation>
        <location evidence="2">Membrane</location>
    </subcellularLocation>
</comment>
<dbReference type="Gene3D" id="1.10.630.10">
    <property type="entry name" value="Cytochrome P450"/>
    <property type="match status" value="1"/>
</dbReference>
<evidence type="ECO:0000256" key="4">
    <source>
        <dbReference type="ARBA" id="ARBA00022617"/>
    </source>
</evidence>
<reference evidence="11" key="2">
    <citation type="journal article" date="2023" name="Int. J. Mol. Sci.">
        <title>De Novo Assembly and Annotation of 11 Diverse Shrub Willow (Salix) Genomes Reveals Novel Gene Organization in Sex-Linked Regions.</title>
        <authorList>
            <person name="Hyden B."/>
            <person name="Feng K."/>
            <person name="Yates T.B."/>
            <person name="Jawdy S."/>
            <person name="Cereghino C."/>
            <person name="Smart L.B."/>
            <person name="Muchero W."/>
        </authorList>
    </citation>
    <scope>NUCLEOTIDE SEQUENCE</scope>
    <source>
        <tissue evidence="11">Shoot tip</tissue>
    </source>
</reference>
<evidence type="ECO:0000256" key="1">
    <source>
        <dbReference type="ARBA" id="ARBA00001971"/>
    </source>
</evidence>
<evidence type="ECO:0000256" key="10">
    <source>
        <dbReference type="SAM" id="MobiDB-lite"/>
    </source>
</evidence>
<keyword evidence="7" id="KW-0408">Iron</keyword>
<keyword evidence="6" id="KW-0560">Oxidoreductase</keyword>
<feature type="compositionally biased region" description="Polar residues" evidence="10">
    <location>
        <begin position="1"/>
        <end position="23"/>
    </location>
</feature>
<reference evidence="11" key="1">
    <citation type="submission" date="2022-10" db="EMBL/GenBank/DDBJ databases">
        <authorList>
            <person name="Hyden B.L."/>
            <person name="Feng K."/>
            <person name="Yates T."/>
            <person name="Jawdy S."/>
            <person name="Smart L.B."/>
            <person name="Muchero W."/>
        </authorList>
    </citation>
    <scope>NUCLEOTIDE SEQUENCE</scope>
    <source>
        <tissue evidence="11">Shoot tip</tissue>
    </source>
</reference>
<evidence type="ECO:0000256" key="6">
    <source>
        <dbReference type="ARBA" id="ARBA00023002"/>
    </source>
</evidence>
<dbReference type="InterPro" id="IPR036396">
    <property type="entry name" value="Cyt_P450_sf"/>
</dbReference>
<keyword evidence="9" id="KW-0472">Membrane</keyword>
<dbReference type="PANTHER" id="PTHR47943">
    <property type="entry name" value="CYTOCHROME P450 93A3-LIKE"/>
    <property type="match status" value="1"/>
</dbReference>
<organism evidence="11 12">
    <name type="scientific">Salix suchowensis</name>
    <dbReference type="NCBI Taxonomy" id="1278906"/>
    <lineage>
        <taxon>Eukaryota</taxon>
        <taxon>Viridiplantae</taxon>
        <taxon>Streptophyta</taxon>
        <taxon>Embryophyta</taxon>
        <taxon>Tracheophyta</taxon>
        <taxon>Spermatophyta</taxon>
        <taxon>Magnoliopsida</taxon>
        <taxon>eudicotyledons</taxon>
        <taxon>Gunneridae</taxon>
        <taxon>Pentapetalae</taxon>
        <taxon>rosids</taxon>
        <taxon>fabids</taxon>
        <taxon>Malpighiales</taxon>
        <taxon>Salicaceae</taxon>
        <taxon>Saliceae</taxon>
        <taxon>Salix</taxon>
    </lineage>
</organism>
<dbReference type="SUPFAM" id="SSF48264">
    <property type="entry name" value="Cytochrome P450"/>
    <property type="match status" value="1"/>
</dbReference>
<protein>
    <submittedName>
        <fullName evidence="11">Uncharacterized protein</fullName>
    </submittedName>
</protein>
<keyword evidence="4" id="KW-0349">Heme</keyword>
<evidence type="ECO:0000256" key="9">
    <source>
        <dbReference type="ARBA" id="ARBA00023136"/>
    </source>
</evidence>